<dbReference type="EMBL" id="CM046106">
    <property type="protein sequence ID" value="KAI8436262.1"/>
    <property type="molecule type" value="Genomic_DNA"/>
</dbReference>
<comment type="caution">
    <text evidence="1">The sequence shown here is derived from an EMBL/GenBank/DDBJ whole genome shotgun (WGS) entry which is preliminary data.</text>
</comment>
<dbReference type="Proteomes" id="UP001064048">
    <property type="component" value="Chromosome 6"/>
</dbReference>
<evidence type="ECO:0000313" key="1">
    <source>
        <dbReference type="EMBL" id="KAI8436262.1"/>
    </source>
</evidence>
<reference evidence="1 2" key="1">
    <citation type="journal article" date="2022" name="Genome Biol. Evol.">
        <title>The Spruce Budworm Genome: Reconstructing the Evolutionary History of Antifreeze Proteins.</title>
        <authorList>
            <person name="Beliveau C."/>
            <person name="Gagne P."/>
            <person name="Picq S."/>
            <person name="Vernygora O."/>
            <person name="Keeling C.I."/>
            <person name="Pinkney K."/>
            <person name="Doucet D."/>
            <person name="Wen F."/>
            <person name="Johnston J.S."/>
            <person name="Maaroufi H."/>
            <person name="Boyle B."/>
            <person name="Laroche J."/>
            <person name="Dewar K."/>
            <person name="Juretic N."/>
            <person name="Blackburn G."/>
            <person name="Nisole A."/>
            <person name="Brunet B."/>
            <person name="Brandao M."/>
            <person name="Lumley L."/>
            <person name="Duan J."/>
            <person name="Quan G."/>
            <person name="Lucarotti C.J."/>
            <person name="Roe A.D."/>
            <person name="Sperling F.A.H."/>
            <person name="Levesque R.C."/>
            <person name="Cusson M."/>
        </authorList>
    </citation>
    <scope>NUCLEOTIDE SEQUENCE [LARGE SCALE GENOMIC DNA]</scope>
    <source>
        <strain evidence="1">Glfc:IPQL:Cfum</strain>
    </source>
</reference>
<sequence>MDVSGYKKKFKVLFDKLLEPTFEISAYHSENLLKYLDGSRGHSVGKILETPFFTDLIVHALKNFDNVTTSVQVFIVKLLSIGLRNEVHFNRFHQIQGFDKLLEKDRVDMRAISPELHLSYIEQAVAMTAHYSGVKFVMEQKLCARILRPYTHHRTEPLATCIYDVMARLVWKLNEYDEEAMLLEALQTIVQPIISTDYQTAVSIGKDCERTTADQLISYLHTVAAILGDIERLNQLNYVVPILSQFFLIEMKLTTILEETHDAELACLVAEVCLRYYYAASRQAVLRDRSDENRINEELNQAFNKIVRTLVKKRSVATILDFICRCHIFWYKVEQTGQTGTFEKFGRQFHLQNQFLIMILVPIFVKNKAKQRLVNDAELQEAIETFTYGLVAIVPDDIIKAAYSMRDLIHATGVGPACVCSVREVLRLRGHLTKRQAGIVFQTVYYALTDYVLSDGSGDLVLVQNPLRTPEDALLLSATLDAIKMLIEHHEINWYESLEIVNLQAALMNLIKQSILPTKLLIQVIELINVSVRKALSPELALLLQSARGGSLREVGGAARDMLQRTEWEAREAALNLLHSFIEIAYVKFIPLRSVISEHGLVLAAARAALRDPAPRARACALRCLAAATSCECVWKELLIHYRDLYEQLVNILRYNSEGEVRKEAANVLTHVYINHRVTKAFRTYVSRVMAKAAIEDSYWEVQIAALNYWNQVVRNLFTDRGMIDGKFPTVTFSKEKRKIITLDDKEIFKQVEAIMDHLSTSGCLTVLLKCMSPSNHIEVIEKTHNLASKLVAAVDYYKFRVNDRLSIEQKPSTSNEPRVNGDVEMNAIKTSPPDAIKPDQSDIISELFECFDANYLPEDTLNTVEILHPNKFIDLFKSTDYKAIIDSKKESTEPVDLDTLIYELITPNASGKHDQCSPQSDL</sequence>
<evidence type="ECO:0000313" key="2">
    <source>
        <dbReference type="Proteomes" id="UP001064048"/>
    </source>
</evidence>
<proteinExistence type="predicted"/>
<gene>
    <name evidence="1" type="ORF">MSG28_004309</name>
</gene>
<accession>A0ACC0KJI0</accession>
<keyword evidence="2" id="KW-1185">Reference proteome</keyword>
<organism evidence="1 2">
    <name type="scientific">Choristoneura fumiferana</name>
    <name type="common">Spruce budworm moth</name>
    <name type="synonym">Archips fumiferana</name>
    <dbReference type="NCBI Taxonomy" id="7141"/>
    <lineage>
        <taxon>Eukaryota</taxon>
        <taxon>Metazoa</taxon>
        <taxon>Ecdysozoa</taxon>
        <taxon>Arthropoda</taxon>
        <taxon>Hexapoda</taxon>
        <taxon>Insecta</taxon>
        <taxon>Pterygota</taxon>
        <taxon>Neoptera</taxon>
        <taxon>Endopterygota</taxon>
        <taxon>Lepidoptera</taxon>
        <taxon>Glossata</taxon>
        <taxon>Ditrysia</taxon>
        <taxon>Tortricoidea</taxon>
        <taxon>Tortricidae</taxon>
        <taxon>Tortricinae</taxon>
        <taxon>Choristoneura</taxon>
    </lineage>
</organism>
<name>A0ACC0KJI0_CHOFU</name>
<protein>
    <submittedName>
        <fullName evidence="1">Uncharacterized protein</fullName>
    </submittedName>
</protein>